<proteinExistence type="inferred from homology"/>
<keyword evidence="2" id="KW-0479">Metal-binding</keyword>
<dbReference type="Proteomes" id="UP000095651">
    <property type="component" value="Unassembled WGS sequence"/>
</dbReference>
<evidence type="ECO:0000256" key="2">
    <source>
        <dbReference type="ARBA" id="ARBA00022723"/>
    </source>
</evidence>
<dbReference type="GO" id="GO:0016811">
    <property type="term" value="F:hydrolase activity, acting on carbon-nitrogen (but not peptide) bonds, in linear amides"/>
    <property type="evidence" value="ECO:0007669"/>
    <property type="project" value="TreeGrafter"/>
</dbReference>
<protein>
    <submittedName>
        <fullName evidence="6">Creatinine amidohydrolase family protein, mycofactocin system</fullName>
    </submittedName>
</protein>
<keyword evidence="3 6" id="KW-0378">Hydrolase</keyword>
<reference evidence="6 7" key="1">
    <citation type="submission" date="2015-09" db="EMBL/GenBank/DDBJ databases">
        <authorList>
            <consortium name="Pathogen Informatics"/>
        </authorList>
    </citation>
    <scope>NUCLEOTIDE SEQUENCE [LARGE SCALE GENOMIC DNA]</scope>
    <source>
        <strain evidence="6 7">2789STDY5608850</strain>
    </source>
</reference>
<dbReference type="EMBL" id="CYZE01000003">
    <property type="protein sequence ID" value="CUN93798.1"/>
    <property type="molecule type" value="Genomic_DNA"/>
</dbReference>
<dbReference type="RefSeq" id="WP_055653832.1">
    <property type="nucleotide sequence ID" value="NZ_CABIXC010000003.1"/>
</dbReference>
<dbReference type="InterPro" id="IPR003785">
    <property type="entry name" value="Creatininase/forma_Hydrolase"/>
</dbReference>
<evidence type="ECO:0000256" key="5">
    <source>
        <dbReference type="ARBA" id="ARBA00024029"/>
    </source>
</evidence>
<evidence type="ECO:0000256" key="3">
    <source>
        <dbReference type="ARBA" id="ARBA00022801"/>
    </source>
</evidence>
<dbReference type="Gene3D" id="3.40.50.10310">
    <property type="entry name" value="Creatininase"/>
    <property type="match status" value="1"/>
</dbReference>
<dbReference type="AlphaFoldDB" id="A0A174B2E7"/>
<comment type="similarity">
    <text evidence="5">Belongs to the creatininase superfamily.</text>
</comment>
<dbReference type="Pfam" id="PF02633">
    <property type="entry name" value="Creatininase"/>
    <property type="match status" value="1"/>
</dbReference>
<dbReference type="GO" id="GO:0046872">
    <property type="term" value="F:metal ion binding"/>
    <property type="evidence" value="ECO:0007669"/>
    <property type="project" value="UniProtKB-KW"/>
</dbReference>
<dbReference type="PANTHER" id="PTHR35005">
    <property type="entry name" value="3-DEHYDRO-SCYLLO-INOSOSE HYDROLASE"/>
    <property type="match status" value="1"/>
</dbReference>
<dbReference type="InterPro" id="IPR024087">
    <property type="entry name" value="Creatininase-like_sf"/>
</dbReference>
<dbReference type="GO" id="GO:0009231">
    <property type="term" value="P:riboflavin biosynthetic process"/>
    <property type="evidence" value="ECO:0007669"/>
    <property type="project" value="TreeGrafter"/>
</dbReference>
<evidence type="ECO:0000256" key="4">
    <source>
        <dbReference type="ARBA" id="ARBA00022833"/>
    </source>
</evidence>
<evidence type="ECO:0000313" key="7">
    <source>
        <dbReference type="Proteomes" id="UP000095651"/>
    </source>
</evidence>
<dbReference type="PANTHER" id="PTHR35005:SF1">
    <property type="entry name" value="2-AMINO-5-FORMYLAMINO-6-RIBOSYLAMINOPYRIMIDIN-4(3H)-ONE 5'-MONOPHOSPHATE DEFORMYLASE"/>
    <property type="match status" value="1"/>
</dbReference>
<evidence type="ECO:0000313" key="6">
    <source>
        <dbReference type="EMBL" id="CUN93798.1"/>
    </source>
</evidence>
<accession>A0A174B2E7</accession>
<gene>
    <name evidence="6" type="ORF">ERS852407_01432</name>
</gene>
<sequence>MEKRFHMLRPNQIVERREQCPVAYIPLGTLEWHGLHNPIGADGLQAEELAMRCADHGGVVFPTVYYGESRVNSLLETDPKYQAGICERLSLSKHQLDADRFPYSGMEQTEHYQHHLIHILAEAASYGFEVAVFVVGHYPLIEPARSAIILYNQWAYDKEWKRIAGLAAADYLLLKEEYTSPGDHAGGWETSHLLASHPETVDLKAAANEMQYGIMSTQNPLNATAQFGNEIYDAAVRKITERVFLCLDNPELYKGHGIPLI</sequence>
<organism evidence="6 7">
    <name type="scientific">Hungatella hathewayi</name>
    <dbReference type="NCBI Taxonomy" id="154046"/>
    <lineage>
        <taxon>Bacteria</taxon>
        <taxon>Bacillati</taxon>
        <taxon>Bacillota</taxon>
        <taxon>Clostridia</taxon>
        <taxon>Lachnospirales</taxon>
        <taxon>Lachnospiraceae</taxon>
        <taxon>Hungatella</taxon>
    </lineage>
</organism>
<name>A0A174B2E7_9FIRM</name>
<comment type="cofactor">
    <cofactor evidence="1">
        <name>Zn(2+)</name>
        <dbReference type="ChEBI" id="CHEBI:29105"/>
    </cofactor>
</comment>
<dbReference type="SUPFAM" id="SSF102215">
    <property type="entry name" value="Creatininase"/>
    <property type="match status" value="1"/>
</dbReference>
<evidence type="ECO:0000256" key="1">
    <source>
        <dbReference type="ARBA" id="ARBA00001947"/>
    </source>
</evidence>
<keyword evidence="4" id="KW-0862">Zinc</keyword>